<keyword evidence="2" id="KW-1185">Reference proteome</keyword>
<evidence type="ECO:0000313" key="1">
    <source>
        <dbReference type="EMBL" id="KAH7291356.1"/>
    </source>
</evidence>
<protein>
    <submittedName>
        <fullName evidence="1">Uncharacterized protein</fullName>
    </submittedName>
</protein>
<dbReference type="AlphaFoldDB" id="A0A8T2R4V3"/>
<reference evidence="1" key="1">
    <citation type="submission" date="2021-08" db="EMBL/GenBank/DDBJ databases">
        <title>WGS assembly of Ceratopteris richardii.</title>
        <authorList>
            <person name="Marchant D.B."/>
            <person name="Chen G."/>
            <person name="Jenkins J."/>
            <person name="Shu S."/>
            <person name="Leebens-Mack J."/>
            <person name="Grimwood J."/>
            <person name="Schmutz J."/>
            <person name="Soltis P."/>
            <person name="Soltis D."/>
            <person name="Chen Z.-H."/>
        </authorList>
    </citation>
    <scope>NUCLEOTIDE SEQUENCE</scope>
    <source>
        <strain evidence="1">Whitten #5841</strain>
        <tissue evidence="1">Leaf</tissue>
    </source>
</reference>
<evidence type="ECO:0000313" key="2">
    <source>
        <dbReference type="Proteomes" id="UP000825935"/>
    </source>
</evidence>
<name>A0A8T2R4V3_CERRI</name>
<comment type="caution">
    <text evidence="1">The sequence shown here is derived from an EMBL/GenBank/DDBJ whole genome shotgun (WGS) entry which is preliminary data.</text>
</comment>
<proteinExistence type="predicted"/>
<dbReference type="EMBL" id="CM035434">
    <property type="protein sequence ID" value="KAH7291356.1"/>
    <property type="molecule type" value="Genomic_DNA"/>
</dbReference>
<dbReference type="Proteomes" id="UP000825935">
    <property type="component" value="Chromosome 29"/>
</dbReference>
<accession>A0A8T2R4V3</accession>
<organism evidence="1 2">
    <name type="scientific">Ceratopteris richardii</name>
    <name type="common">Triangle waterfern</name>
    <dbReference type="NCBI Taxonomy" id="49495"/>
    <lineage>
        <taxon>Eukaryota</taxon>
        <taxon>Viridiplantae</taxon>
        <taxon>Streptophyta</taxon>
        <taxon>Embryophyta</taxon>
        <taxon>Tracheophyta</taxon>
        <taxon>Polypodiopsida</taxon>
        <taxon>Polypodiidae</taxon>
        <taxon>Polypodiales</taxon>
        <taxon>Pteridineae</taxon>
        <taxon>Pteridaceae</taxon>
        <taxon>Parkerioideae</taxon>
        <taxon>Ceratopteris</taxon>
    </lineage>
</organism>
<sequence>MRMIMHKGHLSCACIYRERKRRSCKRGVRRWRSIEGSFLTSGASRVCCIFFRESDCAEECSSLLIRWRTALACCKHATRLRRTESSTTVLKFDFPMGDSFKGASHAGRTSVLL</sequence>
<gene>
    <name evidence="1" type="ORF">KP509_29G013500</name>
</gene>